<accession>A0ABD1WRP6</accession>
<evidence type="ECO:0000313" key="2">
    <source>
        <dbReference type="Proteomes" id="UP001604277"/>
    </source>
</evidence>
<sequence>MAELARFQEQLAKKEAPCRRRGLRHKLNCPNETLIFLFLSPKGMTIVGAYVYGGRFFEITQKLENMKLTNNHYDNMKEHSYSNIIITYMKSRGGWLVPTDCISVRRLGGQWRWITNLLGDGGGFRSSRLASGGVRKWRR</sequence>
<gene>
    <name evidence="1" type="ORF">Fot_05861</name>
</gene>
<reference evidence="2" key="1">
    <citation type="submission" date="2024-07" db="EMBL/GenBank/DDBJ databases">
        <title>Two chromosome-level genome assemblies of Korean endemic species Abeliophyllum distichum and Forsythia ovata (Oleaceae).</title>
        <authorList>
            <person name="Jang H."/>
        </authorList>
    </citation>
    <scope>NUCLEOTIDE SEQUENCE [LARGE SCALE GENOMIC DNA]</scope>
</reference>
<keyword evidence="2" id="KW-1185">Reference proteome</keyword>
<dbReference type="Proteomes" id="UP001604277">
    <property type="component" value="Unassembled WGS sequence"/>
</dbReference>
<name>A0ABD1WRP6_9LAMI</name>
<dbReference type="AlphaFoldDB" id="A0ABD1WRP6"/>
<protein>
    <submittedName>
        <fullName evidence="1">Uncharacterized protein</fullName>
    </submittedName>
</protein>
<organism evidence="1 2">
    <name type="scientific">Forsythia ovata</name>
    <dbReference type="NCBI Taxonomy" id="205694"/>
    <lineage>
        <taxon>Eukaryota</taxon>
        <taxon>Viridiplantae</taxon>
        <taxon>Streptophyta</taxon>
        <taxon>Embryophyta</taxon>
        <taxon>Tracheophyta</taxon>
        <taxon>Spermatophyta</taxon>
        <taxon>Magnoliopsida</taxon>
        <taxon>eudicotyledons</taxon>
        <taxon>Gunneridae</taxon>
        <taxon>Pentapetalae</taxon>
        <taxon>asterids</taxon>
        <taxon>lamiids</taxon>
        <taxon>Lamiales</taxon>
        <taxon>Oleaceae</taxon>
        <taxon>Forsythieae</taxon>
        <taxon>Forsythia</taxon>
    </lineage>
</organism>
<proteinExistence type="predicted"/>
<dbReference type="EMBL" id="JBFOLJ010000002">
    <property type="protein sequence ID" value="KAL2552242.1"/>
    <property type="molecule type" value="Genomic_DNA"/>
</dbReference>
<evidence type="ECO:0000313" key="1">
    <source>
        <dbReference type="EMBL" id="KAL2552242.1"/>
    </source>
</evidence>
<comment type="caution">
    <text evidence="1">The sequence shown here is derived from an EMBL/GenBank/DDBJ whole genome shotgun (WGS) entry which is preliminary data.</text>
</comment>